<accession>A0ABR2YY07</accession>
<evidence type="ECO:0000313" key="2">
    <source>
        <dbReference type="Proteomes" id="UP001491310"/>
    </source>
</evidence>
<reference evidence="1 2" key="1">
    <citation type="journal article" date="2024" name="Nat. Commun.">
        <title>Phylogenomics reveals the evolutionary origins of lichenization in chlorophyte algae.</title>
        <authorList>
            <person name="Puginier C."/>
            <person name="Libourel C."/>
            <person name="Otte J."/>
            <person name="Skaloud P."/>
            <person name="Haon M."/>
            <person name="Grisel S."/>
            <person name="Petersen M."/>
            <person name="Berrin J.G."/>
            <person name="Delaux P.M."/>
            <person name="Dal Grande F."/>
            <person name="Keller J."/>
        </authorList>
    </citation>
    <scope>NUCLEOTIDE SEQUENCE [LARGE SCALE GENOMIC DNA]</scope>
    <source>
        <strain evidence="1 2">SAG 216-7</strain>
    </source>
</reference>
<evidence type="ECO:0000313" key="1">
    <source>
        <dbReference type="EMBL" id="KAK9916605.1"/>
    </source>
</evidence>
<keyword evidence="2" id="KW-1185">Reference proteome</keyword>
<dbReference type="EMBL" id="JALJOT010000003">
    <property type="protein sequence ID" value="KAK9916605.1"/>
    <property type="molecule type" value="Genomic_DNA"/>
</dbReference>
<protein>
    <recommendedName>
        <fullName evidence="3">Bacterial surface antigen (D15) domain-containing protein</fullName>
    </recommendedName>
</protein>
<gene>
    <name evidence="1" type="ORF">WJX75_004794</name>
</gene>
<proteinExistence type="predicted"/>
<comment type="caution">
    <text evidence="1">The sequence shown here is derived from an EMBL/GenBank/DDBJ whole genome shotgun (WGS) entry which is preliminary data.</text>
</comment>
<organism evidence="1 2">
    <name type="scientific">Coccomyxa subellipsoidea</name>
    <dbReference type="NCBI Taxonomy" id="248742"/>
    <lineage>
        <taxon>Eukaryota</taxon>
        <taxon>Viridiplantae</taxon>
        <taxon>Chlorophyta</taxon>
        <taxon>core chlorophytes</taxon>
        <taxon>Trebouxiophyceae</taxon>
        <taxon>Trebouxiophyceae incertae sedis</taxon>
        <taxon>Coccomyxaceae</taxon>
        <taxon>Coccomyxa</taxon>
    </lineage>
</organism>
<evidence type="ECO:0008006" key="3">
    <source>
        <dbReference type="Google" id="ProtNLM"/>
    </source>
</evidence>
<name>A0ABR2YY07_9CHLO</name>
<sequence>MKFSIIFNDIHAEKMGFLAALTLIPALEKTQSSTAFLKGGGGQGTSALDGEVITGDYIGAVVGVRIATPFFGTGFNLCIVQPSEVPDFGLRYGIQIGQAFGYDFGIGIIRDICFVSFVIV</sequence>
<dbReference type="Proteomes" id="UP001491310">
    <property type="component" value="Unassembled WGS sequence"/>
</dbReference>